<gene>
    <name evidence="2" type="ORF">FGO68_gene16994</name>
</gene>
<name>A0A8J8SWZ6_HALGN</name>
<accession>A0A8J8SWZ6</accession>
<sequence length="257" mass="28960">MTSIDQNIWIERVKKEQAVKHKFNLVSLVNAKVGTNCSNYGVARTYLRDGQAPEVVKKRPFYMLDSTYTVASNPNTMRDTGPLRNAQYKVVDPADFEYMLKTASGAKQSREEEQAIEKAMRERCTHKRPQSATPGHAAMRKSGAFSFANSSINGTPAKKRINIVENVTLVASNDYTKNISELVFSPAVYVRPQTTLNGKIIPQKLAKNTQISEKRYKELEGELKSEKEKRSKIADDVRKIREQLDTIQQSVNSGSKK</sequence>
<dbReference type="Proteomes" id="UP000785679">
    <property type="component" value="Unassembled WGS sequence"/>
</dbReference>
<reference evidence="2" key="1">
    <citation type="submission" date="2019-06" db="EMBL/GenBank/DDBJ databases">
        <authorList>
            <person name="Zheng W."/>
        </authorList>
    </citation>
    <scope>NUCLEOTIDE SEQUENCE</scope>
    <source>
        <strain evidence="2">QDHG01</strain>
    </source>
</reference>
<protein>
    <submittedName>
        <fullName evidence="2">Uncharacterized protein</fullName>
    </submittedName>
</protein>
<feature type="coiled-coil region" evidence="1">
    <location>
        <begin position="209"/>
        <end position="243"/>
    </location>
</feature>
<evidence type="ECO:0000313" key="2">
    <source>
        <dbReference type="EMBL" id="TNV73922.1"/>
    </source>
</evidence>
<comment type="caution">
    <text evidence="2">The sequence shown here is derived from an EMBL/GenBank/DDBJ whole genome shotgun (WGS) entry which is preliminary data.</text>
</comment>
<dbReference type="EMBL" id="RRYP01017840">
    <property type="protein sequence ID" value="TNV73922.1"/>
    <property type="molecule type" value="Genomic_DNA"/>
</dbReference>
<dbReference type="AlphaFoldDB" id="A0A8J8SWZ6"/>
<evidence type="ECO:0000313" key="3">
    <source>
        <dbReference type="Proteomes" id="UP000785679"/>
    </source>
</evidence>
<evidence type="ECO:0000256" key="1">
    <source>
        <dbReference type="SAM" id="Coils"/>
    </source>
</evidence>
<dbReference type="OrthoDB" id="10570186at2759"/>
<organism evidence="2 3">
    <name type="scientific">Halteria grandinella</name>
    <dbReference type="NCBI Taxonomy" id="5974"/>
    <lineage>
        <taxon>Eukaryota</taxon>
        <taxon>Sar</taxon>
        <taxon>Alveolata</taxon>
        <taxon>Ciliophora</taxon>
        <taxon>Intramacronucleata</taxon>
        <taxon>Spirotrichea</taxon>
        <taxon>Stichotrichia</taxon>
        <taxon>Sporadotrichida</taxon>
        <taxon>Halteriidae</taxon>
        <taxon>Halteria</taxon>
    </lineage>
</organism>
<keyword evidence="1" id="KW-0175">Coiled coil</keyword>
<proteinExistence type="predicted"/>
<keyword evidence="3" id="KW-1185">Reference proteome</keyword>